<dbReference type="CDD" id="cd00052">
    <property type="entry name" value="EH"/>
    <property type="match status" value="2"/>
</dbReference>
<feature type="compositionally biased region" description="Basic and acidic residues" evidence="22">
    <location>
        <begin position="770"/>
        <end position="785"/>
    </location>
</feature>
<dbReference type="InterPro" id="IPR036603">
    <property type="entry name" value="RBP11-like"/>
</dbReference>
<evidence type="ECO:0000256" key="3">
    <source>
        <dbReference type="ARBA" id="ARBA00004134"/>
    </source>
</evidence>
<feature type="domain" description="EH" evidence="23">
    <location>
        <begin position="630"/>
        <end position="719"/>
    </location>
</feature>
<keyword evidence="15" id="KW-0175">Coiled coil</keyword>
<dbReference type="VEuPathDB" id="FungiDB:PV10_03007"/>
<feature type="compositionally biased region" description="Low complexity" evidence="22">
    <location>
        <begin position="236"/>
        <end position="261"/>
    </location>
</feature>
<evidence type="ECO:0000256" key="8">
    <source>
        <dbReference type="ARBA" id="ARBA00020728"/>
    </source>
</evidence>
<dbReference type="Pfam" id="PF12763">
    <property type="entry name" value="EH"/>
    <property type="match status" value="2"/>
</dbReference>
<evidence type="ECO:0000256" key="13">
    <source>
        <dbReference type="ARBA" id="ARBA00022737"/>
    </source>
</evidence>
<evidence type="ECO:0000256" key="22">
    <source>
        <dbReference type="SAM" id="MobiDB-lite"/>
    </source>
</evidence>
<evidence type="ECO:0000256" key="16">
    <source>
        <dbReference type="ARBA" id="ARBA00023136"/>
    </source>
</evidence>
<keyword evidence="18" id="KW-0009">Actin-binding</keyword>
<dbReference type="InterPro" id="IPR002048">
    <property type="entry name" value="EF_hand_dom"/>
</dbReference>
<dbReference type="PROSITE" id="PS51082">
    <property type="entry name" value="WH2"/>
    <property type="match status" value="1"/>
</dbReference>
<dbReference type="GO" id="GO:0005509">
    <property type="term" value="F:calcium ion binding"/>
    <property type="evidence" value="ECO:0007669"/>
    <property type="project" value="InterPro"/>
</dbReference>
<dbReference type="PANTHER" id="PTHR11216:SF173">
    <property type="entry name" value="ACTIN CYTOSKELETON-REGULATORY COMPLEX PROTEIN PAN1"/>
    <property type="match status" value="1"/>
</dbReference>
<dbReference type="PANTHER" id="PTHR11216">
    <property type="entry name" value="EH DOMAIN"/>
    <property type="match status" value="1"/>
</dbReference>
<dbReference type="SMART" id="SM00054">
    <property type="entry name" value="EFh"/>
    <property type="match status" value="2"/>
</dbReference>
<feature type="compositionally biased region" description="Low complexity" evidence="22">
    <location>
        <begin position="510"/>
        <end position="524"/>
    </location>
</feature>
<dbReference type="SUPFAM" id="SSF55257">
    <property type="entry name" value="RBP11-like subunits of RNA polymerase"/>
    <property type="match status" value="1"/>
</dbReference>
<dbReference type="HAMAP" id="MF_00261">
    <property type="entry name" value="RNApol_arch_Rpo11"/>
    <property type="match status" value="1"/>
</dbReference>
<comment type="subunit">
    <text evidence="6">Component of the PAN1 actin cytoskeleton-regulatory complex.</text>
</comment>
<evidence type="ECO:0000259" key="24">
    <source>
        <dbReference type="PROSITE" id="PS50222"/>
    </source>
</evidence>
<dbReference type="InterPro" id="IPR009025">
    <property type="entry name" value="RBP11-like_dimer"/>
</dbReference>
<evidence type="ECO:0000256" key="21">
    <source>
        <dbReference type="ARBA" id="ARBA00025194"/>
    </source>
</evidence>
<feature type="region of interest" description="Disordered" evidence="22">
    <location>
        <begin position="867"/>
        <end position="894"/>
    </location>
</feature>
<evidence type="ECO:0000256" key="7">
    <source>
        <dbReference type="ARBA" id="ARBA00015110"/>
    </source>
</evidence>
<feature type="compositionally biased region" description="Low complexity" evidence="22">
    <location>
        <begin position="275"/>
        <end position="299"/>
    </location>
</feature>
<dbReference type="InterPro" id="IPR008193">
    <property type="entry name" value="RNA_pol_Rpb11_13-16kDa_CS"/>
</dbReference>
<dbReference type="InterPro" id="IPR000261">
    <property type="entry name" value="EH_dom"/>
</dbReference>
<feature type="domain" description="EH" evidence="23">
    <location>
        <begin position="354"/>
        <end position="435"/>
    </location>
</feature>
<evidence type="ECO:0000256" key="10">
    <source>
        <dbReference type="ARBA" id="ARBA00022478"/>
    </source>
</evidence>
<evidence type="ECO:0000256" key="20">
    <source>
        <dbReference type="ARBA" id="ARBA00023242"/>
    </source>
</evidence>
<keyword evidence="16" id="KW-0472">Membrane</keyword>
<dbReference type="Pfam" id="PF13656">
    <property type="entry name" value="RNA_pol_L_2"/>
    <property type="match status" value="1"/>
</dbReference>
<feature type="compositionally biased region" description="Acidic residues" evidence="22">
    <location>
        <begin position="1328"/>
        <end position="1340"/>
    </location>
</feature>
<dbReference type="InterPro" id="IPR011992">
    <property type="entry name" value="EF-hand-dom_pair"/>
</dbReference>
<feature type="compositionally biased region" description="Low complexity" evidence="22">
    <location>
        <begin position="200"/>
        <end position="217"/>
    </location>
</feature>
<dbReference type="GO" id="GO:0016197">
    <property type="term" value="P:endosomal transport"/>
    <property type="evidence" value="ECO:0007669"/>
    <property type="project" value="TreeGrafter"/>
</dbReference>
<dbReference type="EMBL" id="NAJM01000034">
    <property type="protein sequence ID" value="RVX68865.1"/>
    <property type="molecule type" value="Genomic_DNA"/>
</dbReference>
<evidence type="ECO:0000256" key="18">
    <source>
        <dbReference type="ARBA" id="ARBA00023203"/>
    </source>
</evidence>
<evidence type="ECO:0000256" key="11">
    <source>
        <dbReference type="ARBA" id="ARBA00022490"/>
    </source>
</evidence>
<feature type="region of interest" description="Disordered" evidence="22">
    <location>
        <begin position="504"/>
        <end position="577"/>
    </location>
</feature>
<evidence type="ECO:0000259" key="23">
    <source>
        <dbReference type="PROSITE" id="PS50031"/>
    </source>
</evidence>
<keyword evidence="12" id="KW-0254">Endocytosis</keyword>
<dbReference type="GO" id="GO:0003899">
    <property type="term" value="F:DNA-directed RNA polymerase activity"/>
    <property type="evidence" value="ECO:0007669"/>
    <property type="project" value="InterPro"/>
</dbReference>
<evidence type="ECO:0000313" key="26">
    <source>
        <dbReference type="EMBL" id="RVX68865.1"/>
    </source>
</evidence>
<evidence type="ECO:0000256" key="15">
    <source>
        <dbReference type="ARBA" id="ARBA00023054"/>
    </source>
</evidence>
<keyword evidence="13" id="KW-0677">Repeat</keyword>
<protein>
    <recommendedName>
        <fullName evidence="7">Actin cytoskeleton-regulatory complex protein PAN1</fullName>
    </recommendedName>
    <alternativeName>
        <fullName evidence="8">Actin cytoskeleton-regulatory complex protein pan1</fullName>
    </alternativeName>
</protein>
<evidence type="ECO:0000256" key="1">
    <source>
        <dbReference type="ARBA" id="ARBA00004123"/>
    </source>
</evidence>
<feature type="compositionally biased region" description="Basic and acidic residues" evidence="22">
    <location>
        <begin position="1150"/>
        <end position="1178"/>
    </location>
</feature>
<comment type="caution">
    <text evidence="26">The sequence shown here is derived from an EMBL/GenBank/DDBJ whole genome shotgun (WGS) entry which is preliminary data.</text>
</comment>
<dbReference type="PROSITE" id="PS50031">
    <property type="entry name" value="EH"/>
    <property type="match status" value="2"/>
</dbReference>
<dbReference type="FunFam" id="1.10.238.10:FF:000349">
    <property type="entry name" value="Actin cytoskeleton-regulatory complex protein PAN1"/>
    <property type="match status" value="1"/>
</dbReference>
<keyword evidence="20" id="KW-0539">Nucleus</keyword>
<organism evidence="26 27">
    <name type="scientific">Exophiala mesophila</name>
    <name type="common">Black yeast-like fungus</name>
    <dbReference type="NCBI Taxonomy" id="212818"/>
    <lineage>
        <taxon>Eukaryota</taxon>
        <taxon>Fungi</taxon>
        <taxon>Dikarya</taxon>
        <taxon>Ascomycota</taxon>
        <taxon>Pezizomycotina</taxon>
        <taxon>Eurotiomycetes</taxon>
        <taxon>Chaetothyriomycetidae</taxon>
        <taxon>Chaetothyriales</taxon>
        <taxon>Herpotrichiellaceae</taxon>
        <taxon>Exophiala</taxon>
    </lineage>
</organism>
<feature type="compositionally biased region" description="Pro residues" evidence="22">
    <location>
        <begin position="1529"/>
        <end position="1588"/>
    </location>
</feature>
<evidence type="ECO:0000256" key="17">
    <source>
        <dbReference type="ARBA" id="ARBA00023163"/>
    </source>
</evidence>
<feature type="region of interest" description="Disordered" evidence="22">
    <location>
        <begin position="189"/>
        <end position="342"/>
    </location>
</feature>
<feature type="compositionally biased region" description="Basic and acidic residues" evidence="22">
    <location>
        <begin position="1118"/>
        <end position="1130"/>
    </location>
</feature>
<comment type="function">
    <text evidence="21">Component of the PAN1 actin cytoskeleton-regulatory complex required for the internalization of endosomes during actin-coupled endocytosis. The complex links the site of endocytosis to the cell membrane-associated actin cytoskeleton. Mediates uptake of external molecules and vacuolar degradation of plasma membrane proteins. Plays a role in the proper organization of the cell membrane-associated actin cytoskeleton and promotes its destabilization.</text>
</comment>
<dbReference type="SUPFAM" id="SSF47473">
    <property type="entry name" value="EF-hand"/>
    <property type="match status" value="2"/>
</dbReference>
<comment type="similarity">
    <text evidence="5">Belongs to the PAN1 family.</text>
</comment>
<feature type="region of interest" description="Disordered" evidence="22">
    <location>
        <begin position="755"/>
        <end position="821"/>
    </location>
</feature>
<feature type="region of interest" description="Disordered" evidence="22">
    <location>
        <begin position="1"/>
        <end position="24"/>
    </location>
</feature>
<dbReference type="Pfam" id="PF02205">
    <property type="entry name" value="WH2"/>
    <property type="match status" value="1"/>
</dbReference>
<proteinExistence type="inferred from homology"/>
<feature type="compositionally biased region" description="Basic and acidic residues" evidence="22">
    <location>
        <begin position="1204"/>
        <end position="1320"/>
    </location>
</feature>
<keyword evidence="9" id="KW-1003">Cell membrane</keyword>
<dbReference type="CDD" id="cd06926">
    <property type="entry name" value="RNAP_II_RPB11"/>
    <property type="match status" value="1"/>
</dbReference>
<feature type="region of interest" description="Disordered" evidence="22">
    <location>
        <begin position="964"/>
        <end position="1623"/>
    </location>
</feature>
<evidence type="ECO:0000256" key="14">
    <source>
        <dbReference type="ARBA" id="ARBA00022753"/>
    </source>
</evidence>
<feature type="compositionally biased region" description="Pro residues" evidence="22">
    <location>
        <begin position="1406"/>
        <end position="1423"/>
    </location>
</feature>
<feature type="compositionally biased region" description="Low complexity" evidence="22">
    <location>
        <begin position="309"/>
        <end position="342"/>
    </location>
</feature>
<reference evidence="26 27" key="1">
    <citation type="submission" date="2017-03" db="EMBL/GenBank/DDBJ databases">
        <title>Genomes of endolithic fungi from Antarctica.</title>
        <authorList>
            <person name="Coleine C."/>
            <person name="Masonjones S."/>
            <person name="Stajich J.E."/>
        </authorList>
    </citation>
    <scope>NUCLEOTIDE SEQUENCE [LARGE SCALE GENOMIC DNA]</scope>
    <source>
        <strain evidence="26 27">CCFEE 6314</strain>
    </source>
</reference>
<dbReference type="GO" id="GO:0003677">
    <property type="term" value="F:DNA binding"/>
    <property type="evidence" value="ECO:0007669"/>
    <property type="project" value="InterPro"/>
</dbReference>
<feature type="compositionally biased region" description="Polar residues" evidence="22">
    <location>
        <begin position="1073"/>
        <end position="1093"/>
    </location>
</feature>
<dbReference type="VEuPathDB" id="FungiDB:PV10_03006"/>
<evidence type="ECO:0000259" key="25">
    <source>
        <dbReference type="PROSITE" id="PS51082"/>
    </source>
</evidence>
<dbReference type="Gene3D" id="1.10.238.10">
    <property type="entry name" value="EF-hand"/>
    <property type="match status" value="2"/>
</dbReference>
<dbReference type="InterPro" id="IPR003124">
    <property type="entry name" value="WH2_dom"/>
</dbReference>
<feature type="compositionally biased region" description="Low complexity" evidence="22">
    <location>
        <begin position="964"/>
        <end position="977"/>
    </location>
</feature>
<dbReference type="PROSITE" id="PS50222">
    <property type="entry name" value="EF_HAND_2"/>
    <property type="match status" value="1"/>
</dbReference>
<keyword evidence="17" id="KW-0804">Transcription</keyword>
<keyword evidence="10" id="KW-0240">DNA-directed RNA polymerase</keyword>
<keyword evidence="19" id="KW-0206">Cytoskeleton</keyword>
<feature type="compositionally biased region" description="Polar residues" evidence="22">
    <location>
        <begin position="1341"/>
        <end position="1356"/>
    </location>
</feature>
<feature type="region of interest" description="Disordered" evidence="22">
    <location>
        <begin position="450"/>
        <end position="491"/>
    </location>
</feature>
<dbReference type="GO" id="GO:0030479">
    <property type="term" value="C:actin cortical patch"/>
    <property type="evidence" value="ECO:0007669"/>
    <property type="project" value="UniProtKB-SubCell"/>
</dbReference>
<dbReference type="Proteomes" id="UP000288859">
    <property type="component" value="Unassembled WGS sequence"/>
</dbReference>
<feature type="domain" description="WH2" evidence="25">
    <location>
        <begin position="1590"/>
        <end position="1607"/>
    </location>
</feature>
<evidence type="ECO:0000256" key="12">
    <source>
        <dbReference type="ARBA" id="ARBA00022583"/>
    </source>
</evidence>
<dbReference type="GO" id="GO:0046983">
    <property type="term" value="F:protein dimerization activity"/>
    <property type="evidence" value="ECO:0007669"/>
    <property type="project" value="InterPro"/>
</dbReference>
<keyword evidence="14" id="KW-0967">Endosome</keyword>
<feature type="compositionally biased region" description="Basic and acidic residues" evidence="22">
    <location>
        <begin position="1032"/>
        <end position="1042"/>
    </location>
</feature>
<feature type="compositionally biased region" description="Pro residues" evidence="22">
    <location>
        <begin position="1187"/>
        <end position="1201"/>
    </location>
</feature>
<dbReference type="SMART" id="SM00027">
    <property type="entry name" value="EH"/>
    <property type="match status" value="2"/>
</dbReference>
<feature type="compositionally biased region" description="Basic and acidic residues" evidence="22">
    <location>
        <begin position="983"/>
        <end position="1010"/>
    </location>
</feature>
<dbReference type="InterPro" id="IPR022905">
    <property type="entry name" value="Rpo11-like"/>
</dbReference>
<dbReference type="GO" id="GO:0006897">
    <property type="term" value="P:endocytosis"/>
    <property type="evidence" value="ECO:0007669"/>
    <property type="project" value="UniProtKB-KW"/>
</dbReference>
<dbReference type="PROSITE" id="PS01154">
    <property type="entry name" value="RNA_POL_L_13KD"/>
    <property type="match status" value="1"/>
</dbReference>
<evidence type="ECO:0000256" key="9">
    <source>
        <dbReference type="ARBA" id="ARBA00022475"/>
    </source>
</evidence>
<evidence type="ECO:0000313" key="27">
    <source>
        <dbReference type="Proteomes" id="UP000288859"/>
    </source>
</evidence>
<evidence type="ECO:0000256" key="6">
    <source>
        <dbReference type="ARBA" id="ARBA00011159"/>
    </source>
</evidence>
<evidence type="ECO:0000256" key="5">
    <source>
        <dbReference type="ARBA" id="ARBA00009351"/>
    </source>
</evidence>
<dbReference type="GO" id="GO:0003779">
    <property type="term" value="F:actin binding"/>
    <property type="evidence" value="ECO:0007669"/>
    <property type="project" value="UniProtKB-KW"/>
</dbReference>
<accession>A0A438MZS5</accession>
<dbReference type="InterPro" id="IPR037685">
    <property type="entry name" value="RBP11"/>
</dbReference>
<gene>
    <name evidence="26" type="ORF">B0A52_07520</name>
</gene>
<keyword evidence="11" id="KW-0963">Cytoplasm</keyword>
<comment type="subcellular location">
    <subcellularLocation>
        <location evidence="4">Cell membrane</location>
        <topology evidence="4">Peripheral membrane protein</topology>
        <orientation evidence="4">Cytoplasmic side</orientation>
    </subcellularLocation>
    <subcellularLocation>
        <location evidence="3">Cytoplasm</location>
        <location evidence="3">Cytoskeleton</location>
        <location evidence="3">Actin patch</location>
    </subcellularLocation>
    <subcellularLocation>
        <location evidence="2">Endosome membrane</location>
        <topology evidence="2">Peripheral membrane protein</topology>
        <orientation evidence="2">Cytoplasmic side</orientation>
    </subcellularLocation>
    <subcellularLocation>
        <location evidence="1">Nucleus</location>
    </subcellularLocation>
</comment>
<dbReference type="Gene3D" id="3.30.1360.10">
    <property type="entry name" value="RNA polymerase, RBP11-like subunit"/>
    <property type="match status" value="1"/>
</dbReference>
<evidence type="ECO:0000256" key="4">
    <source>
        <dbReference type="ARBA" id="ARBA00004413"/>
    </source>
</evidence>
<dbReference type="GO" id="GO:0010008">
    <property type="term" value="C:endosome membrane"/>
    <property type="evidence" value="ECO:0007669"/>
    <property type="project" value="UniProtKB-SubCell"/>
</dbReference>
<name>A0A438MZS5_EXOME</name>
<sequence length="1623" mass="176334">MSETTPFATGPAASRQSETLRPRRMSNGTLLLVEEQAWDTHPSNTPYSGSVNSANNSTDVNMPNQTESFVLGDNEKKIEEKIDTRTPNTAIFTFNKEDHTLANLLRDKLLKNSHVTFAAYRVPHPLFATFELRIQTDGDITPKEALLASASDTIQDLNVLKTNFTREFELRKMVGGAQNDDDTLYHNEVARPPAVGGFGQQQSQFGSFNQAPQQQPSPFAPQPTGFPGQMQPQQTGFPGYAPQQQGFQPPQQQPQFTGYPPQSQPQQPPFPPTQQPQSFQQQQSYQQGPQSSQQPSQPASQPPPPAPLRPQQTSAQIAQSFAGAPAASPSTSTGPSKSSGKIPNIRLSFITATDQAKFEQLFKSAVGDEQALSGDKARDLLLRSKLPGSALSQIWILSDTTKSGQLLFPEFALAMYLCNLSLTGKSLPSELPEKIKNEVSSIVDIISFNVADDTPNPPQRTNVPSFDAPLRQNAMSPPAPQAPQPQQASNQQLLSQLTAQPTGFFNQATGFQPGGQQQPQGYPGSQNLQTQPTGFGPQPTGYTGPRPPMPPMPTGYGNNQSPQQTGPSALQTQPTGIPGQWGFVNAPAGSLQNIQALQQRLMPQQGREGGFTTQGISGNAKVPWAVTKDEKRMYDQLFKAWDGLGKGFITGDVAIEIMGQSGLDRPDLEAIWTLSDPNNKGRLNLDEFSVAMHLIYRKLNGYPIPARLPPELIPPSTRNFNSSIDTVKSLLSQDAETRKSSGAFLQPQRTGVSYLKDHSFRGGSNSPSFGRKDATVFRNNDDDVGYRSSARRRIGADGRTPSPAPSSEISDTSYDDLSPDQIRKKIREKKILLDATDFQDERSADDEDVLDRRDRREAEDLFRQIRRIQDDIDTHPNAGFGGSDTGAERRSMRRELQRYQDKLPALASDVRRIEKSISEAKLQLFRLKDAKAHPNGAANIIGTGPGGSITEADRIKARARARMQARAAELAGRPAPAADDEAGAQRRFEQENSKVKSEQERNESMTRDVEDSVQDFVSTLEDGLREQGGSDTQEHERRRWEEALGVEDEIKELIFDLQRSSRTAKVRKEESSRPTQRSTPETSRQESRSSNGDLPSRPAPVSTTSSSSFGQSQQDRIASAKEKALKRIQDRMAAAGIKPAGDSGESLAQKQEREKQERAERVRKAEEEDAKREQERQQRLANEGVAPPSPKASKKPPPPPQRKGRQDSNDLSDRKAAEAAARAKAEEEAAAEIRAEQETQQAERKRLESQAKSQEDDLEKEREAAQARLRALEEQVKAGKIKKQEEKARKKAAEKEAKEKEAKLAAQRAELEAARERERQLQLQLESLGDDSSSDDEELTPQESTPATSQVLPTGVSSPPPTTLSMPTTESSAHDATPVSSPPAEESRNPYFKKLSHSSDSGRPTFSPPPVPQAQPFSPPAPPAADLHSTNPFHRIAQQEAAKPLTASFTGTQSRRRPEEDSWSAAGSEKDDASSDEEDEPPAGGSAKQLASILFGTMAPPRPMSAMDSKPATPVQDSQNNASAFESAAPPPPAPPPPVPSSGAPTAPPPPPPPPPSGAPSAPPPPPPFPDSGAPPPPPMPTAAPAGPPSMGALLGQIQAGKGLRKTETKDRSASATAGRVLN</sequence>
<dbReference type="GO" id="GO:0006366">
    <property type="term" value="P:transcription by RNA polymerase II"/>
    <property type="evidence" value="ECO:0007669"/>
    <property type="project" value="InterPro"/>
</dbReference>
<feature type="compositionally biased region" description="Polar residues" evidence="22">
    <location>
        <begin position="558"/>
        <end position="575"/>
    </location>
</feature>
<dbReference type="OrthoDB" id="2015333at2759"/>
<feature type="compositionally biased region" description="Pro residues" evidence="22">
    <location>
        <begin position="262"/>
        <end position="274"/>
    </location>
</feature>
<feature type="domain" description="EF-hand" evidence="24">
    <location>
        <begin position="663"/>
        <end position="698"/>
    </location>
</feature>
<dbReference type="GO" id="GO:0005886">
    <property type="term" value="C:plasma membrane"/>
    <property type="evidence" value="ECO:0007669"/>
    <property type="project" value="UniProtKB-SubCell"/>
</dbReference>
<evidence type="ECO:0000256" key="19">
    <source>
        <dbReference type="ARBA" id="ARBA00023212"/>
    </source>
</evidence>
<evidence type="ECO:0000256" key="2">
    <source>
        <dbReference type="ARBA" id="ARBA00004125"/>
    </source>
</evidence>
<dbReference type="GO" id="GO:0005665">
    <property type="term" value="C:RNA polymerase II, core complex"/>
    <property type="evidence" value="ECO:0007669"/>
    <property type="project" value="InterPro"/>
</dbReference>